<keyword evidence="7" id="KW-1185">Reference proteome</keyword>
<evidence type="ECO:0000256" key="1">
    <source>
        <dbReference type="ARBA" id="ARBA00022729"/>
    </source>
</evidence>
<keyword evidence="3" id="KW-0325">Glycoprotein</keyword>
<feature type="domain" description="Ig-like" evidence="5">
    <location>
        <begin position="184"/>
        <end position="264"/>
    </location>
</feature>
<dbReference type="InterPro" id="IPR003598">
    <property type="entry name" value="Ig_sub2"/>
</dbReference>
<evidence type="ECO:0000256" key="3">
    <source>
        <dbReference type="ARBA" id="ARBA00023180"/>
    </source>
</evidence>
<dbReference type="InterPro" id="IPR036179">
    <property type="entry name" value="Ig-like_dom_sf"/>
</dbReference>
<accession>A0A8C7CJ80</accession>
<evidence type="ECO:0000256" key="4">
    <source>
        <dbReference type="ARBA" id="ARBA00023319"/>
    </source>
</evidence>
<sequence length="332" mass="36254">VTVFLGGFWRHDNQALFAIFWTFGDTPVIIVDFLSSEGPVTGEGYVGRIRLDNSTGSLELLKLTIADNGEYRVILRESDLMYLSNTSLNVYETVSGATITITPNPPIIEGGSVTLTCDAAGFNITREWMKDGHPVSSGDDIILSEDKRVLSIKKRTDSGEYLCRVSNHVSSENASDTVNVIYGPDGMEIKGPTKIEVGQKFTLTCSAYSNPPTSYTWMHNETEIPGHSPEFTKEKSEYSDSGDYTCSATNDVTGNKTSVVHKLSVKAEGSPSVVVITGTVIIVLLVVEVAVSKHFIQTSVFSITAGNRQYRLCFHNDLNWSEKGPGYISKAP</sequence>
<dbReference type="Ensembl" id="ENSOKIT00005001240.1">
    <property type="protein sequence ID" value="ENSOKIP00005001167.1"/>
    <property type="gene ID" value="ENSOKIG00005000587.1"/>
</dbReference>
<reference evidence="6" key="1">
    <citation type="submission" date="2025-08" db="UniProtKB">
        <authorList>
            <consortium name="Ensembl"/>
        </authorList>
    </citation>
    <scope>IDENTIFICATION</scope>
</reference>
<dbReference type="Proteomes" id="UP000694557">
    <property type="component" value="Unassembled WGS sequence"/>
</dbReference>
<evidence type="ECO:0000256" key="2">
    <source>
        <dbReference type="ARBA" id="ARBA00023157"/>
    </source>
</evidence>
<dbReference type="GeneTree" id="ENSGT01100000263479"/>
<dbReference type="Pfam" id="PF13895">
    <property type="entry name" value="Ig_2"/>
    <property type="match status" value="1"/>
</dbReference>
<proteinExistence type="predicted"/>
<name>A0A8C7CJ80_ONCKI</name>
<protein>
    <submittedName>
        <fullName evidence="6">Carcinoembryonic antigen-related cell adhesion molecule 1-like</fullName>
    </submittedName>
</protein>
<feature type="domain" description="Ig-like" evidence="5">
    <location>
        <begin position="97"/>
        <end position="179"/>
    </location>
</feature>
<dbReference type="SUPFAM" id="SSF48726">
    <property type="entry name" value="Immunoglobulin"/>
    <property type="match status" value="3"/>
</dbReference>
<dbReference type="PROSITE" id="PS50835">
    <property type="entry name" value="IG_LIKE"/>
    <property type="match status" value="2"/>
</dbReference>
<dbReference type="InterPro" id="IPR013783">
    <property type="entry name" value="Ig-like_fold"/>
</dbReference>
<evidence type="ECO:0000259" key="5">
    <source>
        <dbReference type="PROSITE" id="PS50835"/>
    </source>
</evidence>
<dbReference type="InterPro" id="IPR007110">
    <property type="entry name" value="Ig-like_dom"/>
</dbReference>
<evidence type="ECO:0000313" key="6">
    <source>
        <dbReference type="Ensembl" id="ENSOKIP00005001167.1"/>
    </source>
</evidence>
<dbReference type="CDD" id="cd00096">
    <property type="entry name" value="Ig"/>
    <property type="match status" value="1"/>
</dbReference>
<dbReference type="Pfam" id="PF13927">
    <property type="entry name" value="Ig_3"/>
    <property type="match status" value="1"/>
</dbReference>
<dbReference type="InterPro" id="IPR003599">
    <property type="entry name" value="Ig_sub"/>
</dbReference>
<dbReference type="SMART" id="SM00408">
    <property type="entry name" value="IGc2"/>
    <property type="match status" value="2"/>
</dbReference>
<keyword evidence="4" id="KW-0393">Immunoglobulin domain</keyword>
<organism evidence="6 7">
    <name type="scientific">Oncorhynchus kisutch</name>
    <name type="common">Coho salmon</name>
    <name type="synonym">Salmo kisutch</name>
    <dbReference type="NCBI Taxonomy" id="8019"/>
    <lineage>
        <taxon>Eukaryota</taxon>
        <taxon>Metazoa</taxon>
        <taxon>Chordata</taxon>
        <taxon>Craniata</taxon>
        <taxon>Vertebrata</taxon>
        <taxon>Euteleostomi</taxon>
        <taxon>Actinopterygii</taxon>
        <taxon>Neopterygii</taxon>
        <taxon>Teleostei</taxon>
        <taxon>Protacanthopterygii</taxon>
        <taxon>Salmoniformes</taxon>
        <taxon>Salmonidae</taxon>
        <taxon>Salmoninae</taxon>
        <taxon>Oncorhynchus</taxon>
    </lineage>
</organism>
<dbReference type="PANTHER" id="PTHR44337:SF16">
    <property type="entry name" value="CARCINOEMBRYONIC ANTIGEN-RELATED CELL ADHESION MOLECULE 20-LIKE-RELATED"/>
    <property type="match status" value="1"/>
</dbReference>
<dbReference type="InterPro" id="IPR052598">
    <property type="entry name" value="IgSF_CEA-related"/>
</dbReference>
<dbReference type="Gene3D" id="2.60.40.10">
    <property type="entry name" value="Immunoglobulins"/>
    <property type="match status" value="3"/>
</dbReference>
<keyword evidence="1" id="KW-0732">Signal</keyword>
<gene>
    <name evidence="6" type="primary">LOC109900681</name>
</gene>
<reference evidence="6" key="2">
    <citation type="submission" date="2025-09" db="UniProtKB">
        <authorList>
            <consortium name="Ensembl"/>
        </authorList>
    </citation>
    <scope>IDENTIFICATION</scope>
</reference>
<dbReference type="AlphaFoldDB" id="A0A8C7CJ80"/>
<keyword evidence="2" id="KW-1015">Disulfide bond</keyword>
<dbReference type="SMART" id="SM00409">
    <property type="entry name" value="IG"/>
    <property type="match status" value="2"/>
</dbReference>
<dbReference type="PANTHER" id="PTHR44337">
    <property type="entry name" value="CARCINOEMBRYONIC ANTIGEN-RELATED CELL ADHESION MOLECULE 8"/>
    <property type="match status" value="1"/>
</dbReference>
<evidence type="ECO:0000313" key="7">
    <source>
        <dbReference type="Proteomes" id="UP000694557"/>
    </source>
</evidence>